<dbReference type="OrthoDB" id="277888at2759"/>
<protein>
    <recommendedName>
        <fullName evidence="6">Prokaryotic-type class I peptide chain release factors domain-containing protein</fullName>
    </recommendedName>
</protein>
<dbReference type="PANTHER" id="PTHR46203">
    <property type="entry name" value="PROBABLE PEPTIDE CHAIN RELEASE FACTOR C12ORF65"/>
    <property type="match status" value="1"/>
</dbReference>
<dbReference type="AlphaFoldDB" id="A0A6L2P978"/>
<keyword evidence="8" id="KW-1185">Reference proteome</keyword>
<dbReference type="EMBL" id="BLKM01000085">
    <property type="protein sequence ID" value="GFG28839.1"/>
    <property type="molecule type" value="Genomic_DNA"/>
</dbReference>
<gene>
    <name evidence="7" type="ORF">Cfor_08458</name>
</gene>
<evidence type="ECO:0000259" key="6">
    <source>
        <dbReference type="Pfam" id="PF00472"/>
    </source>
</evidence>
<evidence type="ECO:0000256" key="3">
    <source>
        <dbReference type="ARBA" id="ARBA00022946"/>
    </source>
</evidence>
<evidence type="ECO:0000313" key="7">
    <source>
        <dbReference type="EMBL" id="GFG28839.1"/>
    </source>
</evidence>
<dbReference type="InterPro" id="IPR000352">
    <property type="entry name" value="Pep_chain_release_fac_I"/>
</dbReference>
<keyword evidence="3" id="KW-0809">Transit peptide</keyword>
<proteinExistence type="inferred from homology"/>
<evidence type="ECO:0000256" key="4">
    <source>
        <dbReference type="ARBA" id="ARBA00023128"/>
    </source>
</evidence>
<evidence type="ECO:0000256" key="1">
    <source>
        <dbReference type="ARBA" id="ARBA00004173"/>
    </source>
</evidence>
<dbReference type="Pfam" id="PF00472">
    <property type="entry name" value="RF-1"/>
    <property type="match status" value="1"/>
</dbReference>
<dbReference type="Proteomes" id="UP000502823">
    <property type="component" value="Unassembled WGS sequence"/>
</dbReference>
<evidence type="ECO:0000256" key="2">
    <source>
        <dbReference type="ARBA" id="ARBA00010835"/>
    </source>
</evidence>
<dbReference type="PANTHER" id="PTHR46203:SF1">
    <property type="entry name" value="MITOCHONDRIAL TRANSLATION RELEASE FACTOR IN RESCUE"/>
    <property type="match status" value="1"/>
</dbReference>
<evidence type="ECO:0000256" key="5">
    <source>
        <dbReference type="SAM" id="MobiDB-lite"/>
    </source>
</evidence>
<evidence type="ECO:0000313" key="8">
    <source>
        <dbReference type="Proteomes" id="UP000502823"/>
    </source>
</evidence>
<feature type="region of interest" description="Disordered" evidence="5">
    <location>
        <begin position="94"/>
        <end position="114"/>
    </location>
</feature>
<reference evidence="8" key="1">
    <citation type="submission" date="2020-01" db="EMBL/GenBank/DDBJ databases">
        <title>Draft genome sequence of the Termite Coptotermes fromosanus.</title>
        <authorList>
            <person name="Itakura S."/>
            <person name="Yosikawa Y."/>
            <person name="Umezawa K."/>
        </authorList>
    </citation>
    <scope>NUCLEOTIDE SEQUENCE [LARGE SCALE GENOMIC DNA]</scope>
</reference>
<dbReference type="GO" id="GO:0003747">
    <property type="term" value="F:translation release factor activity"/>
    <property type="evidence" value="ECO:0007669"/>
    <property type="project" value="InterPro"/>
</dbReference>
<dbReference type="InParanoid" id="A0A6L2P978"/>
<feature type="domain" description="Prokaryotic-type class I peptide chain release factors" evidence="6">
    <location>
        <begin position="41"/>
        <end position="78"/>
    </location>
</feature>
<accession>A0A6L2P978</accession>
<organism evidence="7 8">
    <name type="scientific">Coptotermes formosanus</name>
    <name type="common">Formosan subterranean termite</name>
    <dbReference type="NCBI Taxonomy" id="36987"/>
    <lineage>
        <taxon>Eukaryota</taxon>
        <taxon>Metazoa</taxon>
        <taxon>Ecdysozoa</taxon>
        <taxon>Arthropoda</taxon>
        <taxon>Hexapoda</taxon>
        <taxon>Insecta</taxon>
        <taxon>Pterygota</taxon>
        <taxon>Neoptera</taxon>
        <taxon>Polyneoptera</taxon>
        <taxon>Dictyoptera</taxon>
        <taxon>Blattodea</taxon>
        <taxon>Blattoidea</taxon>
        <taxon>Termitoidae</taxon>
        <taxon>Rhinotermitidae</taxon>
        <taxon>Coptotermes</taxon>
    </lineage>
</organism>
<dbReference type="InterPro" id="IPR045853">
    <property type="entry name" value="Pep_chain_release_fac_I_sf"/>
</dbReference>
<keyword evidence="4" id="KW-0496">Mitochondrion</keyword>
<comment type="caution">
    <text evidence="7">The sequence shown here is derived from an EMBL/GenBank/DDBJ whole genome shotgun (WGS) entry which is preliminary data.</text>
</comment>
<sequence length="114" mass="12524">MSVLTRISVRQQPVFMSQLPSLAEYISVCNKYTLDYSRVPQIREDDLDEQFVKGTGPGGQAVNKTNNCVLLLHKPTGCGATSVGDESCDVDDKSRLVSQHVRHQSPSDAAPHPR</sequence>
<dbReference type="GO" id="GO:0005739">
    <property type="term" value="C:mitochondrion"/>
    <property type="evidence" value="ECO:0007669"/>
    <property type="project" value="UniProtKB-SubCell"/>
</dbReference>
<dbReference type="InterPro" id="IPR052405">
    <property type="entry name" value="Mito_Transl_Release_Factor"/>
</dbReference>
<comment type="subcellular location">
    <subcellularLocation>
        <location evidence="1">Mitochondrion</location>
    </subcellularLocation>
</comment>
<comment type="similarity">
    <text evidence="2">Belongs to the prokaryotic/mitochondrial release factor family.</text>
</comment>
<name>A0A6L2P978_COPFO</name>
<dbReference type="Gene3D" id="3.30.160.20">
    <property type="match status" value="1"/>
</dbReference>
<dbReference type="SUPFAM" id="SSF75620">
    <property type="entry name" value="Release factor"/>
    <property type="match status" value="1"/>
</dbReference>